<name>A0A2T5BQS6_9RHOB</name>
<keyword evidence="1" id="KW-1133">Transmembrane helix</keyword>
<protein>
    <recommendedName>
        <fullName evidence="4">Transmembrane protein</fullName>
    </recommendedName>
</protein>
<feature type="transmembrane region" description="Helical" evidence="1">
    <location>
        <begin position="82"/>
        <end position="99"/>
    </location>
</feature>
<dbReference type="RefSeq" id="WP_107892933.1">
    <property type="nucleotide sequence ID" value="NZ_NHSI01000048.1"/>
</dbReference>
<dbReference type="EMBL" id="QAAA01000012">
    <property type="protein sequence ID" value="PTN01534.1"/>
    <property type="molecule type" value="Genomic_DNA"/>
</dbReference>
<keyword evidence="3" id="KW-1185">Reference proteome</keyword>
<organism evidence="2 3">
    <name type="scientific">Rhodovulum imhoffii</name>
    <dbReference type="NCBI Taxonomy" id="365340"/>
    <lineage>
        <taxon>Bacteria</taxon>
        <taxon>Pseudomonadati</taxon>
        <taxon>Pseudomonadota</taxon>
        <taxon>Alphaproteobacteria</taxon>
        <taxon>Rhodobacterales</taxon>
        <taxon>Paracoccaceae</taxon>
        <taxon>Rhodovulum</taxon>
    </lineage>
</organism>
<proteinExistence type="predicted"/>
<reference evidence="2 3" key="1">
    <citation type="submission" date="2018-04" db="EMBL/GenBank/DDBJ databases">
        <title>Genomic Encyclopedia of Archaeal and Bacterial Type Strains, Phase II (KMG-II): from individual species to whole genera.</title>
        <authorList>
            <person name="Goeker M."/>
        </authorList>
    </citation>
    <scope>NUCLEOTIDE SEQUENCE [LARGE SCALE GENOMIC DNA]</scope>
    <source>
        <strain evidence="2 3">DSM 18064</strain>
    </source>
</reference>
<comment type="caution">
    <text evidence="2">The sequence shown here is derived from an EMBL/GenBank/DDBJ whole genome shotgun (WGS) entry which is preliminary data.</text>
</comment>
<accession>A0A2T5BQS6</accession>
<evidence type="ECO:0000313" key="2">
    <source>
        <dbReference type="EMBL" id="PTN01534.1"/>
    </source>
</evidence>
<dbReference type="AlphaFoldDB" id="A0A2T5BQS6"/>
<gene>
    <name evidence="2" type="ORF">C8N32_11244</name>
</gene>
<dbReference type="Proteomes" id="UP000243859">
    <property type="component" value="Unassembled WGS sequence"/>
</dbReference>
<dbReference type="OrthoDB" id="5195601at2"/>
<keyword evidence="1" id="KW-0812">Transmembrane</keyword>
<feature type="transmembrane region" description="Helical" evidence="1">
    <location>
        <begin position="43"/>
        <end position="62"/>
    </location>
</feature>
<evidence type="ECO:0000256" key="1">
    <source>
        <dbReference type="SAM" id="Phobius"/>
    </source>
</evidence>
<sequence length="144" mass="15098">MTPKTHAAAGALALGLIALFWVSSFISEMLGGQERITAVKSAILYGLVLLVPAMAWVGASGFRLAGAHRGPVIARKTARMRLIGANGLLVLVPCAIVLAQRATAGQIDGTFYAIQLVEFLSGAVNITLLSRNMRDGLAMRAAHT</sequence>
<evidence type="ECO:0008006" key="4">
    <source>
        <dbReference type="Google" id="ProtNLM"/>
    </source>
</evidence>
<keyword evidence="1" id="KW-0472">Membrane</keyword>
<feature type="transmembrane region" description="Helical" evidence="1">
    <location>
        <begin position="111"/>
        <end position="130"/>
    </location>
</feature>
<evidence type="ECO:0000313" key="3">
    <source>
        <dbReference type="Proteomes" id="UP000243859"/>
    </source>
</evidence>